<dbReference type="AlphaFoldDB" id="A0A8D8AFD6"/>
<dbReference type="EMBL" id="HBUE01029949">
    <property type="protein sequence ID" value="CAG6456083.1"/>
    <property type="molecule type" value="Transcribed_RNA"/>
</dbReference>
<accession>A0A8D8AFD6</accession>
<reference evidence="1" key="1">
    <citation type="submission" date="2021-05" db="EMBL/GenBank/DDBJ databases">
        <authorList>
            <person name="Alioto T."/>
            <person name="Alioto T."/>
            <person name="Gomez Garrido J."/>
        </authorList>
    </citation>
    <scope>NUCLEOTIDE SEQUENCE</scope>
</reference>
<sequence>MRRKKTGHRIIELSVLSKPVLFCMICLFSLRPRFAHTSGSANTPQTDCPFVTHTHILQIERKNYFSFYNYSTGRKLISKFFAIVLLCRYFLYPHFSIQSNTHTHPESSTLTIKLKTTEI</sequence>
<evidence type="ECO:0000313" key="1">
    <source>
        <dbReference type="EMBL" id="CAG6456083.1"/>
    </source>
</evidence>
<organism evidence="1">
    <name type="scientific">Culex pipiens</name>
    <name type="common">House mosquito</name>
    <dbReference type="NCBI Taxonomy" id="7175"/>
    <lineage>
        <taxon>Eukaryota</taxon>
        <taxon>Metazoa</taxon>
        <taxon>Ecdysozoa</taxon>
        <taxon>Arthropoda</taxon>
        <taxon>Hexapoda</taxon>
        <taxon>Insecta</taxon>
        <taxon>Pterygota</taxon>
        <taxon>Neoptera</taxon>
        <taxon>Endopterygota</taxon>
        <taxon>Diptera</taxon>
        <taxon>Nematocera</taxon>
        <taxon>Culicoidea</taxon>
        <taxon>Culicidae</taxon>
        <taxon>Culicinae</taxon>
        <taxon>Culicini</taxon>
        <taxon>Culex</taxon>
        <taxon>Culex</taxon>
    </lineage>
</organism>
<proteinExistence type="predicted"/>
<name>A0A8D8AFD6_CULPI</name>
<protein>
    <submittedName>
        <fullName evidence="1">(northern house mosquito) hypothetical protein</fullName>
    </submittedName>
</protein>